<dbReference type="STRING" id="857342.A0A2T3AXA9"/>
<organism evidence="1 2">
    <name type="scientific">Amorphotheca resinae ATCC 22711</name>
    <dbReference type="NCBI Taxonomy" id="857342"/>
    <lineage>
        <taxon>Eukaryota</taxon>
        <taxon>Fungi</taxon>
        <taxon>Dikarya</taxon>
        <taxon>Ascomycota</taxon>
        <taxon>Pezizomycotina</taxon>
        <taxon>Leotiomycetes</taxon>
        <taxon>Helotiales</taxon>
        <taxon>Amorphothecaceae</taxon>
        <taxon>Amorphotheca</taxon>
    </lineage>
</organism>
<evidence type="ECO:0000313" key="2">
    <source>
        <dbReference type="Proteomes" id="UP000241818"/>
    </source>
</evidence>
<accession>A0A2T3AXA9</accession>
<gene>
    <name evidence="1" type="ORF">M430DRAFT_267445</name>
</gene>
<dbReference type="EMBL" id="KZ679014">
    <property type="protein sequence ID" value="PSS13293.1"/>
    <property type="molecule type" value="Genomic_DNA"/>
</dbReference>
<protein>
    <recommendedName>
        <fullName evidence="3">F-box domain-containing protein</fullName>
    </recommendedName>
</protein>
<proteinExistence type="predicted"/>
<dbReference type="Proteomes" id="UP000241818">
    <property type="component" value="Unassembled WGS sequence"/>
</dbReference>
<dbReference type="InParanoid" id="A0A2T3AXA9"/>
<name>A0A2T3AXA9_AMORE</name>
<dbReference type="RefSeq" id="XP_024719284.1">
    <property type="nucleotide sequence ID" value="XM_024865442.1"/>
</dbReference>
<sequence length="599" mass="68432">MESNGGSVVDGFSLDGLYQQLKEVDSMDQRVAEMIRTTSWRQSRLVKELKRPGHEGYDSWPSQDDLEEQLEMLSSLKCHLGDFSLSLRKTANILSRPKLRPLTILDMPDEILIDIFGYVKGREPPDRLLDSSPMGQCEVKNLRLTCRRFCNLSSHLLIRLVRVELNSSSLLRLEEISRHPIIRKGVRGVRVLLHFYDSGLANDIWTFADHNAGQLREETELIERSAPSTLLNSSKEMILEAAKKVRPILESWEGFVRGTPDDPACENDLRYRMLLRRAHEEYRRRFADQERLREDGSFIRAVAAAIARMPTAKRLELRDEDFNSTMRRAGYFAQADDNEVLVQDMLLPITWEEARLHGLGQPPAEVLVKLPGAIHKAGALLTGLDIEVSPPEDYAVPAPSEEDCHDLTAAVQKLKTFNFRTRCLKGPSFWPAREPAEVEDLGRFLTALLDTESMEDVRLSFNSLWDSESPPLFSLGYTITLRTWQNLRFLSLDAVPIHLAELERLINQLDRPKIVRIDGMHLLSGSWAEGLDILRRKFTNYSSFNNPSGAECEVLSDEEKEAIFARPPTDRWATTRAERYLLGYIDQNPFRDRTLSNAE</sequence>
<dbReference type="GeneID" id="36573523"/>
<evidence type="ECO:0008006" key="3">
    <source>
        <dbReference type="Google" id="ProtNLM"/>
    </source>
</evidence>
<dbReference type="AlphaFoldDB" id="A0A2T3AXA9"/>
<evidence type="ECO:0000313" key="1">
    <source>
        <dbReference type="EMBL" id="PSS13293.1"/>
    </source>
</evidence>
<dbReference type="OrthoDB" id="3759773at2759"/>
<keyword evidence="2" id="KW-1185">Reference proteome</keyword>
<reference evidence="1 2" key="1">
    <citation type="journal article" date="2018" name="New Phytol.">
        <title>Comparative genomics and transcriptomics depict ericoid mycorrhizal fungi as versatile saprotrophs and plant mutualists.</title>
        <authorList>
            <person name="Martino E."/>
            <person name="Morin E."/>
            <person name="Grelet G.A."/>
            <person name="Kuo A."/>
            <person name="Kohler A."/>
            <person name="Daghino S."/>
            <person name="Barry K.W."/>
            <person name="Cichocki N."/>
            <person name="Clum A."/>
            <person name="Dockter R.B."/>
            <person name="Hainaut M."/>
            <person name="Kuo R.C."/>
            <person name="LaButti K."/>
            <person name="Lindahl B.D."/>
            <person name="Lindquist E.A."/>
            <person name="Lipzen A."/>
            <person name="Khouja H.R."/>
            <person name="Magnuson J."/>
            <person name="Murat C."/>
            <person name="Ohm R.A."/>
            <person name="Singer S.W."/>
            <person name="Spatafora J.W."/>
            <person name="Wang M."/>
            <person name="Veneault-Fourrey C."/>
            <person name="Henrissat B."/>
            <person name="Grigoriev I.V."/>
            <person name="Martin F.M."/>
            <person name="Perotto S."/>
        </authorList>
    </citation>
    <scope>NUCLEOTIDE SEQUENCE [LARGE SCALE GENOMIC DNA]</scope>
    <source>
        <strain evidence="1 2">ATCC 22711</strain>
    </source>
</reference>